<name>W0JWT0_9EURY</name>
<reference evidence="1 2" key="1">
    <citation type="submission" date="2014-01" db="EMBL/GenBank/DDBJ databases">
        <authorList>
            <consortium name="DOE Joint Genome Institute"/>
            <person name="Anderson I."/>
            <person name="Huntemann M."/>
            <person name="Han J."/>
            <person name="Chen A."/>
            <person name="Kyrpides N."/>
            <person name="Mavromatis K."/>
            <person name="Markowitz V."/>
            <person name="Palaniappan K."/>
            <person name="Ivanova N."/>
            <person name="Schaumberg A."/>
            <person name="Pati A."/>
            <person name="Liolios K."/>
            <person name="Nordberg H.P."/>
            <person name="Cantor M.N."/>
            <person name="Hua S.X."/>
            <person name="Woyke T."/>
        </authorList>
    </citation>
    <scope>NUCLEOTIDE SEQUENCE [LARGE SCALE GENOMIC DNA]</scope>
    <source>
        <strain evidence="1 2">XH-48</strain>
        <plasmid evidence="2">1</plasmid>
    </source>
</reference>
<geneLocation type="plasmid" evidence="1">
    <name>unnamed</name>
</geneLocation>
<dbReference type="Proteomes" id="UP000019024">
    <property type="component" value="Plasmid unnamed"/>
</dbReference>
<accession>W0JWT0</accession>
<keyword evidence="1" id="KW-0614">Plasmid</keyword>
<gene>
    <name evidence="1" type="ORF">HALLA_04625</name>
</gene>
<dbReference type="AlphaFoldDB" id="W0JWT0"/>
<evidence type="ECO:0000313" key="1">
    <source>
        <dbReference type="EMBL" id="AHG01690.1"/>
    </source>
</evidence>
<evidence type="ECO:0000313" key="2">
    <source>
        <dbReference type="Proteomes" id="UP000019024"/>
    </source>
</evidence>
<organism evidence="1 2">
    <name type="scientific">Halostagnicola larsenii XH-48</name>
    <dbReference type="NCBI Taxonomy" id="797299"/>
    <lineage>
        <taxon>Archaea</taxon>
        <taxon>Methanobacteriati</taxon>
        <taxon>Methanobacteriota</taxon>
        <taxon>Stenosarchaea group</taxon>
        <taxon>Halobacteria</taxon>
        <taxon>Halobacteriales</taxon>
        <taxon>Natrialbaceae</taxon>
        <taxon>Halostagnicola</taxon>
    </lineage>
</organism>
<dbReference type="HOGENOM" id="CLU_3394473_0_0_2"/>
<protein>
    <submittedName>
        <fullName evidence="1">Uncharacterized protein</fullName>
    </submittedName>
</protein>
<dbReference type="EMBL" id="CP007056">
    <property type="protein sequence ID" value="AHG01690.1"/>
    <property type="molecule type" value="Genomic_DNA"/>
</dbReference>
<sequence length="31" mass="3300">MRRETDVSAGPLLVVVSPNSLSIATESVSRQ</sequence>
<proteinExistence type="predicted"/>
<dbReference type="KEGG" id="hlr:HALLA_04625"/>
<keyword evidence="2" id="KW-1185">Reference proteome</keyword>